<evidence type="ECO:0000256" key="5">
    <source>
        <dbReference type="ARBA" id="ARBA00022679"/>
    </source>
</evidence>
<keyword evidence="4" id="KW-0328">Glycosyltransferase</keyword>
<dbReference type="InterPro" id="IPR003385">
    <property type="entry name" value="Glyco_hydro_77"/>
</dbReference>
<dbReference type="EC" id="2.4.1.25" evidence="3"/>
<dbReference type="OrthoDB" id="104697at2157"/>
<evidence type="ECO:0000256" key="6">
    <source>
        <dbReference type="ARBA" id="ARBA00023277"/>
    </source>
</evidence>
<keyword evidence="10" id="KW-1185">Reference proteome</keyword>
<comment type="caution">
    <text evidence="9">The sequence shown here is derived from an EMBL/GenBank/DDBJ whole genome shotgun (WGS) entry which is preliminary data.</text>
</comment>
<evidence type="ECO:0000256" key="2">
    <source>
        <dbReference type="ARBA" id="ARBA00005684"/>
    </source>
</evidence>
<evidence type="ECO:0000256" key="8">
    <source>
        <dbReference type="ARBA" id="ARBA00031501"/>
    </source>
</evidence>
<dbReference type="GO" id="GO:0004134">
    <property type="term" value="F:4-alpha-glucanotransferase activity"/>
    <property type="evidence" value="ECO:0007669"/>
    <property type="project" value="UniProtKB-EC"/>
</dbReference>
<evidence type="ECO:0000256" key="1">
    <source>
        <dbReference type="ARBA" id="ARBA00000439"/>
    </source>
</evidence>
<dbReference type="InterPro" id="IPR017853">
    <property type="entry name" value="GH"/>
</dbReference>
<evidence type="ECO:0000256" key="3">
    <source>
        <dbReference type="ARBA" id="ARBA00012560"/>
    </source>
</evidence>
<dbReference type="GO" id="GO:0005975">
    <property type="term" value="P:carbohydrate metabolic process"/>
    <property type="evidence" value="ECO:0007669"/>
    <property type="project" value="InterPro"/>
</dbReference>
<dbReference type="NCBIfam" id="TIGR00217">
    <property type="entry name" value="malQ"/>
    <property type="match status" value="1"/>
</dbReference>
<evidence type="ECO:0000313" key="10">
    <source>
        <dbReference type="Proteomes" id="UP000245934"/>
    </source>
</evidence>
<sequence>MKTRGSGILLHITSLPTKFGIGDLGPVAHEFIEFLQKAGQRYWQILPIHPTDEKYDNSPYHSLSAFAGNPLLISPEFLVEDGFLDDSDLFPIPEFNIKFVDFPSVISYKNQLFDMAYHRFKFFGHNPEFTNFCREQSWWLDDYALFMVIRSQHPDTNWSDWPLELKNRNDEYLKEYTQLYYTEIEKVRFIQYLFSLQWEKFLKKCHDCGIWLIGDIPIYIDYDSSDVWSNPIWFQLDENKRPIFVAGVPPDYFSETGQIWNNPLYAWERIENDNFTWWRRRIHKELQGVDFLRIDHFRGLAAFWEIPAGSDTAIQGRWVNAPAWKFLQTMEKNFPYLPIIAEDLGIITPDVREILREFNIPGMNVLQFAFSSDTSDNPYILHNIKKESLVYTGTHDNNTTLGWFLKDSTDIEKQRLFSYIGKEISSSEICEVFIRLAMMSNANTAIIPIQDILNLDESARMNRPGIDTGNWKWKMQEKMLTDELTFRLRALSKIYGRY</sequence>
<dbReference type="EMBL" id="QGMZ01000011">
    <property type="protein sequence ID" value="PWR75236.1"/>
    <property type="molecule type" value="Genomic_DNA"/>
</dbReference>
<accession>A0A2V2NCA3</accession>
<evidence type="ECO:0000256" key="4">
    <source>
        <dbReference type="ARBA" id="ARBA00022676"/>
    </source>
</evidence>
<comment type="similarity">
    <text evidence="2">Belongs to the disproportionating enzyme family.</text>
</comment>
<dbReference type="RefSeq" id="WP_109940098.1">
    <property type="nucleotide sequence ID" value="NZ_CP176366.1"/>
</dbReference>
<dbReference type="PANTHER" id="PTHR32438:SF5">
    <property type="entry name" value="4-ALPHA-GLUCANOTRANSFERASE DPE1, CHLOROPLASTIC_AMYLOPLASTIC"/>
    <property type="match status" value="1"/>
</dbReference>
<protein>
    <recommendedName>
        <fullName evidence="3">4-alpha-glucanotransferase</fullName>
        <ecNumber evidence="3">2.4.1.25</ecNumber>
    </recommendedName>
    <alternativeName>
        <fullName evidence="7">Amylomaltase</fullName>
    </alternativeName>
    <alternativeName>
        <fullName evidence="8">Disproportionating enzyme</fullName>
    </alternativeName>
</protein>
<dbReference type="Pfam" id="PF02446">
    <property type="entry name" value="Glyco_hydro_77"/>
    <property type="match status" value="1"/>
</dbReference>
<dbReference type="PANTHER" id="PTHR32438">
    <property type="entry name" value="4-ALPHA-GLUCANOTRANSFERASE DPE1, CHLOROPLASTIC/AMYLOPLASTIC"/>
    <property type="match status" value="1"/>
</dbReference>
<dbReference type="Gene3D" id="3.20.20.80">
    <property type="entry name" value="Glycosidases"/>
    <property type="match status" value="1"/>
</dbReference>
<keyword evidence="5 9" id="KW-0808">Transferase</keyword>
<dbReference type="NCBIfam" id="NF011080">
    <property type="entry name" value="PRK14508.1-3"/>
    <property type="match status" value="1"/>
</dbReference>
<gene>
    <name evidence="9" type="primary">malQ</name>
    <name evidence="9" type="ORF">DLD82_05450</name>
</gene>
<dbReference type="SUPFAM" id="SSF51445">
    <property type="entry name" value="(Trans)glycosidases"/>
    <property type="match status" value="1"/>
</dbReference>
<reference evidence="9 10" key="1">
    <citation type="submission" date="2018-05" db="EMBL/GenBank/DDBJ databases">
        <title>Draft genome of Methanospirillum stamsii Pt1.</title>
        <authorList>
            <person name="Dueholm M.S."/>
            <person name="Nielsen P.H."/>
            <person name="Bakmann L.F."/>
            <person name="Otzen D.E."/>
        </authorList>
    </citation>
    <scope>NUCLEOTIDE SEQUENCE [LARGE SCALE GENOMIC DNA]</scope>
    <source>
        <strain evidence="9 10">Pt1</strain>
    </source>
</reference>
<comment type="catalytic activity">
    <reaction evidence="1">
        <text>Transfers a segment of a (1-&gt;4)-alpha-D-glucan to a new position in an acceptor, which may be glucose or a (1-&gt;4)-alpha-D-glucan.</text>
        <dbReference type="EC" id="2.4.1.25"/>
    </reaction>
</comment>
<name>A0A2V2NCA3_9EURY</name>
<evidence type="ECO:0000313" key="9">
    <source>
        <dbReference type="EMBL" id="PWR75236.1"/>
    </source>
</evidence>
<keyword evidence="6" id="KW-0119">Carbohydrate metabolism</keyword>
<dbReference type="AlphaFoldDB" id="A0A2V2NCA3"/>
<dbReference type="Proteomes" id="UP000245934">
    <property type="component" value="Unassembled WGS sequence"/>
</dbReference>
<proteinExistence type="inferred from homology"/>
<organism evidence="9 10">
    <name type="scientific">Methanospirillum stamsii</name>
    <dbReference type="NCBI Taxonomy" id="1277351"/>
    <lineage>
        <taxon>Archaea</taxon>
        <taxon>Methanobacteriati</taxon>
        <taxon>Methanobacteriota</taxon>
        <taxon>Stenosarchaea group</taxon>
        <taxon>Methanomicrobia</taxon>
        <taxon>Methanomicrobiales</taxon>
        <taxon>Methanospirillaceae</taxon>
        <taxon>Methanospirillum</taxon>
    </lineage>
</organism>
<evidence type="ECO:0000256" key="7">
    <source>
        <dbReference type="ARBA" id="ARBA00031423"/>
    </source>
</evidence>
<dbReference type="GeneID" id="97610851"/>